<dbReference type="SUPFAM" id="SSF54593">
    <property type="entry name" value="Glyoxalase/Bleomycin resistance protein/Dihydroxybiphenyl dioxygenase"/>
    <property type="match status" value="1"/>
</dbReference>
<protein>
    <submittedName>
        <fullName evidence="3">Glyoxalase/bleomycin resistance protein/dioxygenase</fullName>
    </submittedName>
</protein>
<dbReference type="STRING" id="479435.Kfla_5795"/>
<dbReference type="InterPro" id="IPR051785">
    <property type="entry name" value="MMCE/EMCE_epimerase"/>
</dbReference>
<dbReference type="PANTHER" id="PTHR43048">
    <property type="entry name" value="METHYLMALONYL-COA EPIMERASE"/>
    <property type="match status" value="1"/>
</dbReference>
<reference evidence="4" key="1">
    <citation type="submission" date="2009-09" db="EMBL/GenBank/DDBJ databases">
        <title>The complete genome of Kribbella flavida DSM 17836.</title>
        <authorList>
            <consortium name="US DOE Joint Genome Institute (JGI-PGF)"/>
            <person name="Lucas S."/>
            <person name="Copeland A."/>
            <person name="Lapidus A."/>
            <person name="Glavina del Rio T."/>
            <person name="Dalin E."/>
            <person name="Tice H."/>
            <person name="Bruce D."/>
            <person name="Goodwin L."/>
            <person name="Pitluck S."/>
            <person name="Kyrpides N."/>
            <person name="Mavromatis K."/>
            <person name="Ivanova N."/>
            <person name="Saunders E."/>
            <person name="Brettin T."/>
            <person name="Detter J.C."/>
            <person name="Han C."/>
            <person name="Larimer F."/>
            <person name="Land M."/>
            <person name="Hauser L."/>
            <person name="Markowitz V."/>
            <person name="Cheng J.-F."/>
            <person name="Hugenholtz P."/>
            <person name="Woyke T."/>
            <person name="Wu D."/>
            <person name="Pukall R."/>
            <person name="Klenk H.-P."/>
            <person name="Eisen J.A."/>
        </authorList>
    </citation>
    <scope>NUCLEOTIDE SEQUENCE [LARGE SCALE GENOMIC DNA]</scope>
    <source>
        <strain evidence="4">DSM 17836 / JCM 10339 / NBRC 14399</strain>
    </source>
</reference>
<reference evidence="3 4" key="2">
    <citation type="journal article" date="2010" name="Stand. Genomic Sci.">
        <title>Complete genome sequence of Kribbella flavida type strain (IFO 14399).</title>
        <authorList>
            <person name="Pukall R."/>
            <person name="Lapidus A."/>
            <person name="Glavina Del Rio T."/>
            <person name="Copeland A."/>
            <person name="Tice H."/>
            <person name="Cheng J.-F."/>
            <person name="Lucas S."/>
            <person name="Chen F."/>
            <person name="Nolan M."/>
            <person name="LaButti K."/>
            <person name="Pati A."/>
            <person name="Ivanova N."/>
            <person name="Mavrommatis K."/>
            <person name="Mikhailova N."/>
            <person name="Pitluck S."/>
            <person name="Bruce D."/>
            <person name="Goodwin L."/>
            <person name="Land M."/>
            <person name="Hauser L."/>
            <person name="Chang Y.-J."/>
            <person name="Jeffries C.D."/>
            <person name="Chen A."/>
            <person name="Palaniappan K."/>
            <person name="Chain P."/>
            <person name="Rohde M."/>
            <person name="Goeker M."/>
            <person name="Bristow J."/>
            <person name="Eisen J.A."/>
            <person name="Markowitz V."/>
            <person name="Hugenholtz P."/>
            <person name="Kyrpides N.C."/>
            <person name="Klenk H.-P."/>
            <person name="Brettin T."/>
        </authorList>
    </citation>
    <scope>NUCLEOTIDE SEQUENCE [LARGE SCALE GENOMIC DNA]</scope>
    <source>
        <strain evidence="4">DSM 17836 / JCM 10339 / NBRC 14399</strain>
    </source>
</reference>
<name>D2PQ97_KRIFD</name>
<dbReference type="AlphaFoldDB" id="D2PQ97"/>
<keyword evidence="1" id="KW-0479">Metal-binding</keyword>
<organism evidence="3 4">
    <name type="scientific">Kribbella flavida (strain DSM 17836 / JCM 10339 / NBRC 14399)</name>
    <dbReference type="NCBI Taxonomy" id="479435"/>
    <lineage>
        <taxon>Bacteria</taxon>
        <taxon>Bacillati</taxon>
        <taxon>Actinomycetota</taxon>
        <taxon>Actinomycetes</taxon>
        <taxon>Propionibacteriales</taxon>
        <taxon>Kribbellaceae</taxon>
        <taxon>Kribbella</taxon>
    </lineage>
</organism>
<evidence type="ECO:0000313" key="3">
    <source>
        <dbReference type="EMBL" id="ADB34799.1"/>
    </source>
</evidence>
<gene>
    <name evidence="3" type="ordered locus">Kfla_5795</name>
</gene>
<dbReference type="CDD" id="cd07264">
    <property type="entry name" value="VOC_like"/>
    <property type="match status" value="1"/>
</dbReference>
<dbReference type="KEGG" id="kfl:Kfla_5795"/>
<dbReference type="Pfam" id="PF00903">
    <property type="entry name" value="Glyoxalase"/>
    <property type="match status" value="1"/>
</dbReference>
<dbReference type="InterPro" id="IPR029068">
    <property type="entry name" value="Glyas_Bleomycin-R_OHBP_Dase"/>
</dbReference>
<keyword evidence="4" id="KW-1185">Reference proteome</keyword>
<dbReference type="GO" id="GO:0046491">
    <property type="term" value="P:L-methylmalonyl-CoA metabolic process"/>
    <property type="evidence" value="ECO:0007669"/>
    <property type="project" value="TreeGrafter"/>
</dbReference>
<keyword evidence="3" id="KW-0560">Oxidoreductase</keyword>
<evidence type="ECO:0000256" key="1">
    <source>
        <dbReference type="ARBA" id="ARBA00022723"/>
    </source>
</evidence>
<keyword evidence="3" id="KW-0223">Dioxygenase</keyword>
<feature type="domain" description="VOC" evidence="2">
    <location>
        <begin position="15"/>
        <end position="132"/>
    </location>
</feature>
<dbReference type="PROSITE" id="PS51819">
    <property type="entry name" value="VOC"/>
    <property type="match status" value="1"/>
</dbReference>
<dbReference type="eggNOG" id="COG0346">
    <property type="taxonomic scope" value="Bacteria"/>
</dbReference>
<dbReference type="InterPro" id="IPR037523">
    <property type="entry name" value="VOC_core"/>
</dbReference>
<dbReference type="HOGENOM" id="CLU_046006_18_4_11"/>
<dbReference type="InterPro" id="IPR004360">
    <property type="entry name" value="Glyas_Fos-R_dOase_dom"/>
</dbReference>
<dbReference type="GO" id="GO:0051213">
    <property type="term" value="F:dioxygenase activity"/>
    <property type="evidence" value="ECO:0007669"/>
    <property type="project" value="UniProtKB-KW"/>
</dbReference>
<evidence type="ECO:0000259" key="2">
    <source>
        <dbReference type="PROSITE" id="PS51819"/>
    </source>
</evidence>
<evidence type="ECO:0000313" key="4">
    <source>
        <dbReference type="Proteomes" id="UP000007967"/>
    </source>
</evidence>
<dbReference type="GO" id="GO:0004493">
    <property type="term" value="F:methylmalonyl-CoA epimerase activity"/>
    <property type="evidence" value="ECO:0007669"/>
    <property type="project" value="TreeGrafter"/>
</dbReference>
<dbReference type="PANTHER" id="PTHR43048:SF4">
    <property type="entry name" value="RING-CLEAVING DIOXYGENASE-RELATED"/>
    <property type="match status" value="1"/>
</dbReference>
<proteinExistence type="predicted"/>
<accession>D2PQ97</accession>
<dbReference type="EMBL" id="CP001736">
    <property type="protein sequence ID" value="ADB34799.1"/>
    <property type="molecule type" value="Genomic_DNA"/>
</dbReference>
<dbReference type="Gene3D" id="3.10.180.10">
    <property type="entry name" value="2,3-Dihydroxybiphenyl 1,2-Dioxygenase, domain 1"/>
    <property type="match status" value="1"/>
</dbReference>
<dbReference type="GO" id="GO:0046872">
    <property type="term" value="F:metal ion binding"/>
    <property type="evidence" value="ECO:0007669"/>
    <property type="project" value="UniProtKB-KW"/>
</dbReference>
<dbReference type="Proteomes" id="UP000007967">
    <property type="component" value="Chromosome"/>
</dbReference>
<sequence length="141" mass="15766">MARRIHPRSVTRVDRIGYVILYVSDLDASIAFYRDVLGLPHRFTDAGYAEFGTTAPRFALYERRRAEWLTGGPVAPGPAAEIVLLTDDVDAQARRLGKLGVPILTGPADRPWGHRTVHLADPDGFIVELAQEIPRRRARRP</sequence>